<evidence type="ECO:0000313" key="2">
    <source>
        <dbReference type="Proteomes" id="UP001064971"/>
    </source>
</evidence>
<dbReference type="RefSeq" id="WP_264774561.1">
    <property type="nucleotide sequence ID" value="NZ_AP026560.1"/>
</dbReference>
<organism evidence="1 2">
    <name type="scientific">Deinococcus aetherius</name>
    <dbReference type="NCBI Taxonomy" id="200252"/>
    <lineage>
        <taxon>Bacteria</taxon>
        <taxon>Thermotogati</taxon>
        <taxon>Deinococcota</taxon>
        <taxon>Deinococci</taxon>
        <taxon>Deinococcales</taxon>
        <taxon>Deinococcaceae</taxon>
        <taxon>Deinococcus</taxon>
    </lineage>
</organism>
<protein>
    <submittedName>
        <fullName evidence="1">Uncharacterized protein</fullName>
    </submittedName>
</protein>
<dbReference type="Proteomes" id="UP001064971">
    <property type="component" value="Chromosome"/>
</dbReference>
<sequence length="121" mass="13451">MRIEKGPLPKGMSFILKSSTLERALTEADIKIDTHLIHGAGGIFFDAHFWPPNANVGYERLYVRAGAVPSGVGQAARIYVEGSVLPDLMDWLAGILALPKNSPIRREKQYFGRSRPEHFAF</sequence>
<name>A0ABM8ADZ7_9DEIO</name>
<gene>
    <name evidence="1" type="ORF">DAETH_18040</name>
</gene>
<accession>A0ABM8ADZ7</accession>
<reference evidence="1" key="1">
    <citation type="submission" date="2022-07" db="EMBL/GenBank/DDBJ databases">
        <title>Complete Genome Sequence of the Radioresistant Bacterium Deinococcus aetherius ST0316, Isolated from the Air Dust collected in Lower Stratosphere above Japan.</title>
        <authorList>
            <person name="Satoh K."/>
            <person name="Hagiwara K."/>
            <person name="Katsumata K."/>
            <person name="Kubo A."/>
            <person name="Yokobori S."/>
            <person name="Yamagishi A."/>
            <person name="Oono Y."/>
            <person name="Narumi I."/>
        </authorList>
    </citation>
    <scope>NUCLEOTIDE SEQUENCE</scope>
    <source>
        <strain evidence="1">ST0316</strain>
    </source>
</reference>
<keyword evidence="2" id="KW-1185">Reference proteome</keyword>
<proteinExistence type="predicted"/>
<evidence type="ECO:0000313" key="1">
    <source>
        <dbReference type="EMBL" id="BDP41835.1"/>
    </source>
</evidence>
<dbReference type="EMBL" id="AP026560">
    <property type="protein sequence ID" value="BDP41835.1"/>
    <property type="molecule type" value="Genomic_DNA"/>
</dbReference>